<accession>A0AA36B5A7</accession>
<gene>
    <name evidence="9" type="ORF">OCTVUL_1B008251</name>
</gene>
<evidence type="ECO:0000256" key="6">
    <source>
        <dbReference type="ARBA" id="ARBA00023242"/>
    </source>
</evidence>
<keyword evidence="5" id="KW-0804">Transcription</keyword>
<feature type="region of interest" description="Disordered" evidence="8">
    <location>
        <begin position="1"/>
        <end position="25"/>
    </location>
</feature>
<feature type="region of interest" description="Disordered" evidence="8">
    <location>
        <begin position="117"/>
        <end position="160"/>
    </location>
</feature>
<proteinExistence type="inferred from homology"/>
<sequence length="160" mass="17796">MASGAQVPPTQQQPAPQQSAQMPHQQVDFDQISRYKMMLPRLKESLVNLIKLASQAFRQNASVDGGNKMNVESLQPKFERCLEDLFAICDQMEIILRLAQEASAQIIDGNRFTPIPVVTNKTDNQDGQSQSYPQYQSTSVTPSANPPSKIYIPDKTSNLS</sequence>
<feature type="compositionally biased region" description="Low complexity" evidence="8">
    <location>
        <begin position="128"/>
        <end position="139"/>
    </location>
</feature>
<name>A0AA36B5A7_OCTVU</name>
<organism evidence="9 10">
    <name type="scientific">Octopus vulgaris</name>
    <name type="common">Common octopus</name>
    <dbReference type="NCBI Taxonomy" id="6645"/>
    <lineage>
        <taxon>Eukaryota</taxon>
        <taxon>Metazoa</taxon>
        <taxon>Spiralia</taxon>
        <taxon>Lophotrochozoa</taxon>
        <taxon>Mollusca</taxon>
        <taxon>Cephalopoda</taxon>
        <taxon>Coleoidea</taxon>
        <taxon>Octopodiformes</taxon>
        <taxon>Octopoda</taxon>
        <taxon>Incirrata</taxon>
        <taxon>Octopodidae</taxon>
        <taxon>Octopus</taxon>
    </lineage>
</organism>
<comment type="similarity">
    <text evidence="2">Belongs to the Mediator complex subunit 29 family.</text>
</comment>
<protein>
    <recommendedName>
        <fullName evidence="3">Mediator of RNA polymerase II transcription subunit 29</fullName>
    </recommendedName>
    <alternativeName>
        <fullName evidence="7">Mediator complex subunit 29</fullName>
    </alternativeName>
</protein>
<evidence type="ECO:0000256" key="4">
    <source>
        <dbReference type="ARBA" id="ARBA00023015"/>
    </source>
</evidence>
<dbReference type="Proteomes" id="UP001162480">
    <property type="component" value="Chromosome 9"/>
</dbReference>
<dbReference type="InterPro" id="IPR021018">
    <property type="entry name" value="Mediator_Med29_met"/>
</dbReference>
<evidence type="ECO:0000313" key="10">
    <source>
        <dbReference type="Proteomes" id="UP001162480"/>
    </source>
</evidence>
<dbReference type="GO" id="GO:0006357">
    <property type="term" value="P:regulation of transcription by RNA polymerase II"/>
    <property type="evidence" value="ECO:0007669"/>
    <property type="project" value="TreeGrafter"/>
</dbReference>
<keyword evidence="4" id="KW-0805">Transcription regulation</keyword>
<dbReference type="EMBL" id="OX597822">
    <property type="protein sequence ID" value="CAI9727648.1"/>
    <property type="molecule type" value="Genomic_DNA"/>
</dbReference>
<keyword evidence="6" id="KW-0539">Nucleus</keyword>
<evidence type="ECO:0000256" key="3">
    <source>
        <dbReference type="ARBA" id="ARBA00019684"/>
    </source>
</evidence>
<dbReference type="Pfam" id="PF11568">
    <property type="entry name" value="Med29"/>
    <property type="match status" value="1"/>
</dbReference>
<dbReference type="PANTHER" id="PTHR28314:SF1">
    <property type="entry name" value="MEDIATOR OF RNA POLYMERASE II TRANSCRIPTION SUBUNIT 29"/>
    <property type="match status" value="1"/>
</dbReference>
<evidence type="ECO:0000256" key="8">
    <source>
        <dbReference type="SAM" id="MobiDB-lite"/>
    </source>
</evidence>
<evidence type="ECO:0000313" key="9">
    <source>
        <dbReference type="EMBL" id="CAI9727648.1"/>
    </source>
</evidence>
<dbReference type="AlphaFoldDB" id="A0AA36B5A7"/>
<evidence type="ECO:0000256" key="1">
    <source>
        <dbReference type="ARBA" id="ARBA00004123"/>
    </source>
</evidence>
<evidence type="ECO:0000256" key="7">
    <source>
        <dbReference type="ARBA" id="ARBA00031963"/>
    </source>
</evidence>
<evidence type="ECO:0000256" key="5">
    <source>
        <dbReference type="ARBA" id="ARBA00023163"/>
    </source>
</evidence>
<dbReference type="GO" id="GO:0003712">
    <property type="term" value="F:transcription coregulator activity"/>
    <property type="evidence" value="ECO:0007669"/>
    <property type="project" value="TreeGrafter"/>
</dbReference>
<dbReference type="PANTHER" id="PTHR28314">
    <property type="entry name" value="MEDIATOR OF RNA POLYMERASE II TRANSCRIPTION SUBUNIT 29"/>
    <property type="match status" value="1"/>
</dbReference>
<dbReference type="GO" id="GO:0016592">
    <property type="term" value="C:mediator complex"/>
    <property type="evidence" value="ECO:0007669"/>
    <property type="project" value="InterPro"/>
</dbReference>
<reference evidence="9" key="1">
    <citation type="submission" date="2023-08" db="EMBL/GenBank/DDBJ databases">
        <authorList>
            <person name="Alioto T."/>
            <person name="Alioto T."/>
            <person name="Gomez Garrido J."/>
        </authorList>
    </citation>
    <scope>NUCLEOTIDE SEQUENCE</scope>
</reference>
<comment type="subcellular location">
    <subcellularLocation>
        <location evidence="1">Nucleus</location>
    </subcellularLocation>
</comment>
<keyword evidence="10" id="KW-1185">Reference proteome</keyword>
<evidence type="ECO:0000256" key="2">
    <source>
        <dbReference type="ARBA" id="ARBA00009851"/>
    </source>
</evidence>